<gene>
    <name evidence="8" type="ORF">ASZ90_015528</name>
</gene>
<dbReference type="InterPro" id="IPR017476">
    <property type="entry name" value="UDP-Glc/GDP-Man"/>
</dbReference>
<evidence type="ECO:0000256" key="3">
    <source>
        <dbReference type="ARBA" id="ARBA00012954"/>
    </source>
</evidence>
<dbReference type="AlphaFoldDB" id="A0A0W8F1N9"/>
<keyword evidence="5" id="KW-0520">NAD</keyword>
<dbReference type="Pfam" id="PF00984">
    <property type="entry name" value="UDPG_MGDP_dh"/>
    <property type="match status" value="1"/>
</dbReference>
<dbReference type="Pfam" id="PF03720">
    <property type="entry name" value="UDPG_MGDP_dh_C"/>
    <property type="match status" value="1"/>
</dbReference>
<dbReference type="GO" id="GO:0000271">
    <property type="term" value="P:polysaccharide biosynthetic process"/>
    <property type="evidence" value="ECO:0007669"/>
    <property type="project" value="InterPro"/>
</dbReference>
<dbReference type="GO" id="GO:0006065">
    <property type="term" value="P:UDP-glucuronate biosynthetic process"/>
    <property type="evidence" value="ECO:0007669"/>
    <property type="project" value="UniProtKB-UniPathway"/>
</dbReference>
<accession>A0A0W8F1N9</accession>
<reference evidence="8" key="1">
    <citation type="journal article" date="2015" name="Proc. Natl. Acad. Sci. U.S.A.">
        <title>Networks of energetic and metabolic interactions define dynamics in microbial communities.</title>
        <authorList>
            <person name="Embree M."/>
            <person name="Liu J.K."/>
            <person name="Al-Bassam M.M."/>
            <person name="Zengler K."/>
        </authorList>
    </citation>
    <scope>NUCLEOTIDE SEQUENCE</scope>
</reference>
<dbReference type="SUPFAM" id="SSF52413">
    <property type="entry name" value="UDP-glucose/GDP-mannose dehydrogenase C-terminal domain"/>
    <property type="match status" value="1"/>
</dbReference>
<dbReference type="SUPFAM" id="SSF48179">
    <property type="entry name" value="6-phosphogluconate dehydrogenase C-terminal domain-like"/>
    <property type="match status" value="1"/>
</dbReference>
<dbReference type="NCBIfam" id="TIGR03026">
    <property type="entry name" value="NDP-sugDHase"/>
    <property type="match status" value="1"/>
</dbReference>
<dbReference type="EMBL" id="LNQE01001616">
    <property type="protein sequence ID" value="KUG14826.1"/>
    <property type="molecule type" value="Genomic_DNA"/>
</dbReference>
<evidence type="ECO:0000256" key="4">
    <source>
        <dbReference type="ARBA" id="ARBA00023002"/>
    </source>
</evidence>
<dbReference type="SUPFAM" id="SSF51735">
    <property type="entry name" value="NAD(P)-binding Rossmann-fold domains"/>
    <property type="match status" value="1"/>
</dbReference>
<sequence length="481" mass="51773">MEFWDKKVNLSSHCIFGTKLIRIFTGSRNEDRGNGGSCLPGKGSLVSGYEDHHPSPGDPGMNIAVVGAGYVGLVTGVCLSGLGHTVRMINRNPGKAASINAGISPIYEPGLDDLLRKHIGRTLSASTDYGGVGESDLSFICVGTPCHEDGSADLSMVQAAARSVGESLARTERPHVVVVKSTVPPGTTEKVVMPIVQEYAGRPGIGFAMNPEFLREGRAVEDFFHPDRIVIGSDDELSLNRVASAYQGIDAPFFRTSLPAAEMIKYASNAFLATKISYANEIGNICKHLGIDVYEVMQGVGMDHRISPYFLNAGAGFGGSCFPKDVSALLHLAGTLGEDPCLLKAVMAVNDRQPLRMVAALEQRIGDLNGKHITVLGLAFKDNTDDIRDSRAIPVLRELLEKGARITAYDPLAVPGMRELFPDVIYAPSAGEALDEADACLVMTEWPEFSRLSSEFDRMKTRVIIEGRRILSCSGKEGICW</sequence>
<dbReference type="InterPro" id="IPR036291">
    <property type="entry name" value="NAD(P)-bd_dom_sf"/>
</dbReference>
<dbReference type="PANTHER" id="PTHR43750:SF3">
    <property type="entry name" value="UDP-GLUCOSE 6-DEHYDROGENASE TUAD"/>
    <property type="match status" value="1"/>
</dbReference>
<dbReference type="PANTHER" id="PTHR43750">
    <property type="entry name" value="UDP-GLUCOSE 6-DEHYDROGENASE TUAD"/>
    <property type="match status" value="1"/>
</dbReference>
<evidence type="ECO:0000256" key="2">
    <source>
        <dbReference type="ARBA" id="ARBA00006601"/>
    </source>
</evidence>
<evidence type="ECO:0000256" key="6">
    <source>
        <dbReference type="ARBA" id="ARBA00047473"/>
    </source>
</evidence>
<dbReference type="EC" id="1.1.1.22" evidence="3"/>
<dbReference type="InterPro" id="IPR036220">
    <property type="entry name" value="UDP-Glc/GDP-Man_DH_C_sf"/>
</dbReference>
<dbReference type="InterPro" id="IPR028357">
    <property type="entry name" value="UDPglc_DH_bac"/>
</dbReference>
<keyword evidence="4 8" id="KW-0560">Oxidoreductase</keyword>
<dbReference type="PIRSF" id="PIRSF000124">
    <property type="entry name" value="UDPglc_GDPman_dh"/>
    <property type="match status" value="1"/>
</dbReference>
<comment type="similarity">
    <text evidence="2">Belongs to the UDP-glucose/GDP-mannose dehydrogenase family.</text>
</comment>
<comment type="caution">
    <text evidence="8">The sequence shown here is derived from an EMBL/GenBank/DDBJ whole genome shotgun (WGS) entry which is preliminary data.</text>
</comment>
<dbReference type="InterPro" id="IPR014026">
    <property type="entry name" value="UDP-Glc/GDP-Man_DH_dimer"/>
</dbReference>
<proteinExistence type="inferred from homology"/>
<comment type="catalytic activity">
    <reaction evidence="6">
        <text>UDP-alpha-D-glucose + 2 NAD(+) + H2O = UDP-alpha-D-glucuronate + 2 NADH + 3 H(+)</text>
        <dbReference type="Rhea" id="RHEA:23596"/>
        <dbReference type="ChEBI" id="CHEBI:15377"/>
        <dbReference type="ChEBI" id="CHEBI:15378"/>
        <dbReference type="ChEBI" id="CHEBI:57540"/>
        <dbReference type="ChEBI" id="CHEBI:57945"/>
        <dbReference type="ChEBI" id="CHEBI:58052"/>
        <dbReference type="ChEBI" id="CHEBI:58885"/>
        <dbReference type="EC" id="1.1.1.22"/>
    </reaction>
</comment>
<dbReference type="InterPro" id="IPR014027">
    <property type="entry name" value="UDP-Glc/GDP-Man_DH_C"/>
</dbReference>
<evidence type="ECO:0000313" key="8">
    <source>
        <dbReference type="EMBL" id="KUG14826.1"/>
    </source>
</evidence>
<feature type="domain" description="UDP-glucose/GDP-mannose dehydrogenase C-terminal" evidence="7">
    <location>
        <begin position="374"/>
        <end position="473"/>
    </location>
</feature>
<dbReference type="Pfam" id="PF03721">
    <property type="entry name" value="UDPG_MGDP_dh_N"/>
    <property type="match status" value="1"/>
</dbReference>
<evidence type="ECO:0000256" key="1">
    <source>
        <dbReference type="ARBA" id="ARBA00004701"/>
    </source>
</evidence>
<dbReference type="Gene3D" id="3.40.50.720">
    <property type="entry name" value="NAD(P)-binding Rossmann-like Domain"/>
    <property type="match status" value="2"/>
</dbReference>
<dbReference type="PIRSF" id="PIRSF500134">
    <property type="entry name" value="UDPglc_DH_bac"/>
    <property type="match status" value="1"/>
</dbReference>
<dbReference type="InterPro" id="IPR001732">
    <property type="entry name" value="UDP-Glc/GDP-Man_DH_N"/>
</dbReference>
<dbReference type="UniPathway" id="UPA00038">
    <property type="reaction ID" value="UER00491"/>
</dbReference>
<dbReference type="GO" id="GO:0003979">
    <property type="term" value="F:UDP-glucose 6-dehydrogenase activity"/>
    <property type="evidence" value="ECO:0007669"/>
    <property type="project" value="UniProtKB-EC"/>
</dbReference>
<dbReference type="Gene3D" id="1.20.5.100">
    <property type="entry name" value="Cytochrome c1, transmembrane anchor, C-terminal"/>
    <property type="match status" value="1"/>
</dbReference>
<dbReference type="SMART" id="SM00984">
    <property type="entry name" value="UDPG_MGDP_dh_C"/>
    <property type="match status" value="1"/>
</dbReference>
<dbReference type="GO" id="GO:0051287">
    <property type="term" value="F:NAD binding"/>
    <property type="evidence" value="ECO:0007669"/>
    <property type="project" value="InterPro"/>
</dbReference>
<name>A0A0W8F1N9_9ZZZZ</name>
<evidence type="ECO:0000256" key="5">
    <source>
        <dbReference type="ARBA" id="ARBA00023027"/>
    </source>
</evidence>
<protein>
    <recommendedName>
        <fullName evidence="3">UDP-glucose 6-dehydrogenase</fullName>
        <ecNumber evidence="3">1.1.1.22</ecNumber>
    </recommendedName>
</protein>
<comment type="pathway">
    <text evidence="1">Nucleotide-sugar biosynthesis; UDP-alpha-D-glucuronate biosynthesis; UDP-alpha-D-glucuronate from UDP-alpha-D-glucose: step 1/1.</text>
</comment>
<dbReference type="InterPro" id="IPR008927">
    <property type="entry name" value="6-PGluconate_DH-like_C_sf"/>
</dbReference>
<organism evidence="8">
    <name type="scientific">hydrocarbon metagenome</name>
    <dbReference type="NCBI Taxonomy" id="938273"/>
    <lineage>
        <taxon>unclassified sequences</taxon>
        <taxon>metagenomes</taxon>
        <taxon>ecological metagenomes</taxon>
    </lineage>
</organism>
<evidence type="ECO:0000259" key="7">
    <source>
        <dbReference type="SMART" id="SM00984"/>
    </source>
</evidence>